<feature type="transmembrane region" description="Helical" evidence="1">
    <location>
        <begin position="12"/>
        <end position="30"/>
    </location>
</feature>
<name>A0A6G8RWU2_9GAMM</name>
<reference evidence="2 3" key="1">
    <citation type="submission" date="2020-03" db="EMBL/GenBank/DDBJ databases">
        <authorList>
            <person name="Zhu W."/>
        </authorList>
    </citation>
    <scope>NUCLEOTIDE SEQUENCE [LARGE SCALE GENOMIC DNA]</scope>
    <source>
        <strain evidence="2 3">323-1</strain>
    </source>
</reference>
<dbReference type="Proteomes" id="UP000502297">
    <property type="component" value="Chromosome"/>
</dbReference>
<organism evidence="2 3">
    <name type="scientific">Acinetobacter shaoyimingii</name>
    <dbReference type="NCBI Taxonomy" id="2715164"/>
    <lineage>
        <taxon>Bacteria</taxon>
        <taxon>Pseudomonadati</taxon>
        <taxon>Pseudomonadota</taxon>
        <taxon>Gammaproteobacteria</taxon>
        <taxon>Moraxellales</taxon>
        <taxon>Moraxellaceae</taxon>
        <taxon>Acinetobacter</taxon>
    </lineage>
</organism>
<protein>
    <submittedName>
        <fullName evidence="2">Uncharacterized protein</fullName>
    </submittedName>
</protein>
<keyword evidence="3" id="KW-1185">Reference proteome</keyword>
<dbReference type="RefSeq" id="WP_166224461.1">
    <property type="nucleotide sequence ID" value="NZ_CP049801.1"/>
</dbReference>
<keyword evidence="1" id="KW-0812">Transmembrane</keyword>
<evidence type="ECO:0000313" key="3">
    <source>
        <dbReference type="Proteomes" id="UP000502297"/>
    </source>
</evidence>
<evidence type="ECO:0000313" key="2">
    <source>
        <dbReference type="EMBL" id="QIO06374.1"/>
    </source>
</evidence>
<sequence length="167" mass="19831">MKKDEPNVDLIQYIYIAVLALVLILIFTFLTKINIKHSKPIAVKTLDQRLEKLPSSALRLSDEAKVIFAEQIENPEWIHFSWFKSGAIRFAIHIPESQLSRHDLYLRYIPKYEENHWIRQDNPYFIQFKHQITGDQSCISTQYKDEQNYWIIEFIPSKEDCGLFSLL</sequence>
<dbReference type="KEGG" id="asha:G8E00_10630"/>
<gene>
    <name evidence="2" type="ORF">G8E00_10630</name>
</gene>
<dbReference type="EMBL" id="CP049801">
    <property type="protein sequence ID" value="QIO06374.1"/>
    <property type="molecule type" value="Genomic_DNA"/>
</dbReference>
<dbReference type="AlphaFoldDB" id="A0A6G8RWU2"/>
<proteinExistence type="predicted"/>
<keyword evidence="1" id="KW-1133">Transmembrane helix</keyword>
<accession>A0A6G8RWU2</accession>
<keyword evidence="1" id="KW-0472">Membrane</keyword>
<evidence type="ECO:0000256" key="1">
    <source>
        <dbReference type="SAM" id="Phobius"/>
    </source>
</evidence>